<dbReference type="RefSeq" id="XP_029638077.1">
    <property type="nucleotide sequence ID" value="XM_029782217.1"/>
</dbReference>
<organism evidence="1 2">
    <name type="scientific">Octopus sinensis</name>
    <name type="common">East Asian common octopus</name>
    <dbReference type="NCBI Taxonomy" id="2607531"/>
    <lineage>
        <taxon>Eukaryota</taxon>
        <taxon>Metazoa</taxon>
        <taxon>Spiralia</taxon>
        <taxon>Lophotrochozoa</taxon>
        <taxon>Mollusca</taxon>
        <taxon>Cephalopoda</taxon>
        <taxon>Coleoidea</taxon>
        <taxon>Octopodiformes</taxon>
        <taxon>Octopoda</taxon>
        <taxon>Incirrata</taxon>
        <taxon>Octopodidae</taxon>
        <taxon>Octopus</taxon>
    </lineage>
</organism>
<dbReference type="InterPro" id="IPR052709">
    <property type="entry name" value="Transposase-MT_Hybrid"/>
</dbReference>
<evidence type="ECO:0000313" key="1">
    <source>
        <dbReference type="Proteomes" id="UP000515154"/>
    </source>
</evidence>
<proteinExistence type="predicted"/>
<dbReference type="GO" id="GO:0003676">
    <property type="term" value="F:nucleic acid binding"/>
    <property type="evidence" value="ECO:0007669"/>
    <property type="project" value="InterPro"/>
</dbReference>
<gene>
    <name evidence="2" type="primary">LOC115213284</name>
</gene>
<sequence length="179" mass="20475">MLKDGYLSYSKFLTDYFKSTDVPRSGRPTSATAESRADAVHVMFLEDGWSSTKVIAEILGISREGLNHIIHNILDMRKFSAKWVPKCLNADQKHIRMMTSKAILDRFAAEEADFMARSVTMDEIWFHHYDPQTKRQSMEWHHSDSPRTFGLGNSSFVKAFMLVLPVYPLSTCCYAQEVG</sequence>
<dbReference type="AlphaFoldDB" id="A0A6P7SI28"/>
<dbReference type="PANTHER" id="PTHR46060:SF1">
    <property type="entry name" value="MARINER MOS1 TRANSPOSASE-LIKE PROTEIN"/>
    <property type="match status" value="1"/>
</dbReference>
<dbReference type="InterPro" id="IPR036397">
    <property type="entry name" value="RNaseH_sf"/>
</dbReference>
<protein>
    <submittedName>
        <fullName evidence="2">Uncharacterized protein LOC115213284</fullName>
    </submittedName>
</protein>
<reference evidence="2" key="1">
    <citation type="submission" date="2025-08" db="UniProtKB">
        <authorList>
            <consortium name="RefSeq"/>
        </authorList>
    </citation>
    <scope>IDENTIFICATION</scope>
</reference>
<dbReference type="PANTHER" id="PTHR46060">
    <property type="entry name" value="MARINER MOS1 TRANSPOSASE-LIKE PROTEIN"/>
    <property type="match status" value="1"/>
</dbReference>
<dbReference type="Proteomes" id="UP000515154">
    <property type="component" value="Linkage group LG6"/>
</dbReference>
<keyword evidence="1" id="KW-1185">Reference proteome</keyword>
<dbReference type="Gene3D" id="3.30.420.10">
    <property type="entry name" value="Ribonuclease H-like superfamily/Ribonuclease H"/>
    <property type="match status" value="1"/>
</dbReference>
<evidence type="ECO:0000313" key="2">
    <source>
        <dbReference type="RefSeq" id="XP_029638077.1"/>
    </source>
</evidence>
<name>A0A6P7SI28_9MOLL</name>
<accession>A0A6P7SI28</accession>
<dbReference type="KEGG" id="osn:115213284"/>